<evidence type="ECO:0000259" key="1">
    <source>
        <dbReference type="Pfam" id="PF13614"/>
    </source>
</evidence>
<dbReference type="STRING" id="482827.SAMN04488243_1695"/>
<protein>
    <submittedName>
        <fullName evidence="2">Chromosome partitioning protein</fullName>
    </submittedName>
</protein>
<dbReference type="InterPro" id="IPR050678">
    <property type="entry name" value="DNA_Partitioning_ATPase"/>
</dbReference>
<accession>A0A1G7LMH1</accession>
<dbReference type="OrthoDB" id="69313at2"/>
<feature type="domain" description="AAA" evidence="1">
    <location>
        <begin position="56"/>
        <end position="223"/>
    </location>
</feature>
<reference evidence="3" key="1">
    <citation type="submission" date="2016-10" db="EMBL/GenBank/DDBJ databases">
        <authorList>
            <person name="Varghese N."/>
            <person name="Submissions S."/>
        </authorList>
    </citation>
    <scope>NUCLEOTIDE SEQUENCE [LARGE SCALE GENOMIC DNA]</scope>
    <source>
        <strain evidence="3">CGMCC 1.6992</strain>
    </source>
</reference>
<proteinExistence type="predicted"/>
<evidence type="ECO:0000313" key="3">
    <source>
        <dbReference type="Proteomes" id="UP000199446"/>
    </source>
</evidence>
<dbReference type="Gene3D" id="3.40.50.300">
    <property type="entry name" value="P-loop containing nucleotide triphosphate hydrolases"/>
    <property type="match status" value="1"/>
</dbReference>
<dbReference type="Pfam" id="PF13614">
    <property type="entry name" value="AAA_31"/>
    <property type="match status" value="1"/>
</dbReference>
<dbReference type="AlphaFoldDB" id="A0A1G7LMH1"/>
<name>A0A1G7LMH1_9DEIN</name>
<sequence length="328" mass="35720">MGQSKLIPLPEYARRTGVPLSTLRLHIREGRLRAVRLGRYWYVPVEEEGGREGQGRVFTFFTHAGGAGKTSLARDLGFELASRGYRVLLVDADPQANLTAWLGVDLAEVEDRETLLAVVEGRGLPEPRRVEVGGIAMDLLPANMNLAMAEVVVPTKSLGMVLLRTALMESGALKRYDFVLIDSPPSLGPIAGMAALAGEGLLVPVETSAKGVQALRAVVEVSKDYLRTLRALRFLSPEVVSFLRLLIPTKYDGRTAQDKKVRALLEEAAAIAPLAPALSYRPGPYKEAIDRALPIHAVGDERVLEEVRRLAEAFLARVGVEAQEKEVV</sequence>
<dbReference type="Proteomes" id="UP000199446">
    <property type="component" value="Unassembled WGS sequence"/>
</dbReference>
<keyword evidence="3" id="KW-1185">Reference proteome</keyword>
<evidence type="ECO:0000313" key="2">
    <source>
        <dbReference type="EMBL" id="SDF50149.1"/>
    </source>
</evidence>
<dbReference type="EMBL" id="FNBC01000069">
    <property type="protein sequence ID" value="SDF50149.1"/>
    <property type="molecule type" value="Genomic_DNA"/>
</dbReference>
<dbReference type="InterPro" id="IPR027417">
    <property type="entry name" value="P-loop_NTPase"/>
</dbReference>
<dbReference type="PANTHER" id="PTHR13696:SF52">
    <property type="entry name" value="PARA FAMILY PROTEIN CT_582"/>
    <property type="match status" value="1"/>
</dbReference>
<dbReference type="SUPFAM" id="SSF52540">
    <property type="entry name" value="P-loop containing nucleoside triphosphate hydrolases"/>
    <property type="match status" value="1"/>
</dbReference>
<gene>
    <name evidence="2" type="ORF">SAMN04488243_1695</name>
</gene>
<dbReference type="PANTHER" id="PTHR13696">
    <property type="entry name" value="P-LOOP CONTAINING NUCLEOSIDE TRIPHOSPHATE HYDROLASE"/>
    <property type="match status" value="1"/>
</dbReference>
<dbReference type="InterPro" id="IPR025669">
    <property type="entry name" value="AAA_dom"/>
</dbReference>
<dbReference type="RefSeq" id="WP_093008727.1">
    <property type="nucleotide sequence ID" value="NZ_FNBC01000069.1"/>
</dbReference>
<dbReference type="CDD" id="cd02042">
    <property type="entry name" value="ParAB_family"/>
    <property type="match status" value="1"/>
</dbReference>
<organism evidence="2 3">
    <name type="scientific">Thermus arciformis</name>
    <dbReference type="NCBI Taxonomy" id="482827"/>
    <lineage>
        <taxon>Bacteria</taxon>
        <taxon>Thermotogati</taxon>
        <taxon>Deinococcota</taxon>
        <taxon>Deinococci</taxon>
        <taxon>Thermales</taxon>
        <taxon>Thermaceae</taxon>
        <taxon>Thermus</taxon>
    </lineage>
</organism>